<dbReference type="AlphaFoldDB" id="A0A8H4RR51"/>
<organism evidence="1 2">
    <name type="scientific">Cudoniella acicularis</name>
    <dbReference type="NCBI Taxonomy" id="354080"/>
    <lineage>
        <taxon>Eukaryota</taxon>
        <taxon>Fungi</taxon>
        <taxon>Dikarya</taxon>
        <taxon>Ascomycota</taxon>
        <taxon>Pezizomycotina</taxon>
        <taxon>Leotiomycetes</taxon>
        <taxon>Helotiales</taxon>
        <taxon>Tricladiaceae</taxon>
        <taxon>Cudoniella</taxon>
    </lineage>
</organism>
<evidence type="ECO:0000313" key="1">
    <source>
        <dbReference type="EMBL" id="KAF4633516.1"/>
    </source>
</evidence>
<dbReference type="EMBL" id="JAAMPI010000253">
    <property type="protein sequence ID" value="KAF4633516.1"/>
    <property type="molecule type" value="Genomic_DNA"/>
</dbReference>
<comment type="caution">
    <text evidence="1">The sequence shown here is derived from an EMBL/GenBank/DDBJ whole genome shotgun (WGS) entry which is preliminary data.</text>
</comment>
<protein>
    <submittedName>
        <fullName evidence="1">Uncharacterized protein</fullName>
    </submittedName>
</protein>
<accession>A0A8H4RR51</accession>
<evidence type="ECO:0000313" key="2">
    <source>
        <dbReference type="Proteomes" id="UP000566819"/>
    </source>
</evidence>
<reference evidence="1 2" key="1">
    <citation type="submission" date="2020-03" db="EMBL/GenBank/DDBJ databases">
        <title>Draft Genome Sequence of Cudoniella acicularis.</title>
        <authorList>
            <person name="Buettner E."/>
            <person name="Kellner H."/>
        </authorList>
    </citation>
    <scope>NUCLEOTIDE SEQUENCE [LARGE SCALE GENOMIC DNA]</scope>
    <source>
        <strain evidence="1 2">DSM 108380</strain>
    </source>
</reference>
<name>A0A8H4RR51_9HELO</name>
<sequence>MLTFQVQFQFQHGIQTSELKAFERKYATARKNITPQCEPRAKTLPIYRMFTDALAALNKKPAKHTKENKAIN</sequence>
<gene>
    <name evidence="1" type="ORF">G7Y89_g4609</name>
</gene>
<keyword evidence="2" id="KW-1185">Reference proteome</keyword>
<dbReference type="Proteomes" id="UP000566819">
    <property type="component" value="Unassembled WGS sequence"/>
</dbReference>
<proteinExistence type="predicted"/>